<dbReference type="GO" id="GO:0000398">
    <property type="term" value="P:mRNA splicing, via spliceosome"/>
    <property type="evidence" value="ECO:0007669"/>
    <property type="project" value="TreeGrafter"/>
</dbReference>
<proteinExistence type="inferred from homology"/>
<feature type="domain" description="CBF1-interacting co-repressor CIR N-terminal" evidence="10">
    <location>
        <begin position="11"/>
        <end position="47"/>
    </location>
</feature>
<dbReference type="PANTHER" id="PTHR16196">
    <property type="entry name" value="CELL CYCLE CONTROL PROTEIN CWF25"/>
    <property type="match status" value="1"/>
</dbReference>
<sequence length="293" mass="34469">MGGGDLNMKKSWHPLLIKNQERVWKEEQKALEEQKKLNQLRKEKEEERQLQELRQIQATVGGRREQERLDWMYAAGPNQSSSAKAEEMEDYLLGKKRVDSLIEQGTSMSILSADSKEIFSSISNPNANTYRDTQAKIREDPLFLIKKTEQANIKSIVSNPLKMREIQEDLHKERSKKYHKKRPFADSDDADSVRSIEQDRNNRSQKRSRESKIFEMMNDAKKISEERKKRVEQSTKEEYEEEKKLDEDRRRRGMQSDFLKNAYKSAYSSHSSIGLGERLQRHRGTSQKISRED</sequence>
<gene>
    <name evidence="11" type="ORF">FCALED_LOCUS5343</name>
</gene>
<dbReference type="Pfam" id="PF12542">
    <property type="entry name" value="CWC25"/>
    <property type="match status" value="1"/>
</dbReference>
<dbReference type="EMBL" id="CAJVPQ010001146">
    <property type="protein sequence ID" value="CAG8534654.1"/>
    <property type="molecule type" value="Genomic_DNA"/>
</dbReference>
<keyword evidence="3" id="KW-0507">mRNA processing</keyword>
<keyword evidence="6" id="KW-0508">mRNA splicing</keyword>
<dbReference type="PANTHER" id="PTHR16196:SF0">
    <property type="entry name" value="PRE-MRNA-SPLICING FACTOR CWC25 HOMOLOG"/>
    <property type="match status" value="1"/>
</dbReference>
<evidence type="ECO:0000256" key="1">
    <source>
        <dbReference type="ARBA" id="ARBA00004123"/>
    </source>
</evidence>
<dbReference type="InterPro" id="IPR051376">
    <property type="entry name" value="CWC25_splicing_factor"/>
</dbReference>
<evidence type="ECO:0000256" key="6">
    <source>
        <dbReference type="ARBA" id="ARBA00023187"/>
    </source>
</evidence>
<evidence type="ECO:0000313" key="11">
    <source>
        <dbReference type="EMBL" id="CAG8534654.1"/>
    </source>
</evidence>
<keyword evidence="12" id="KW-1185">Reference proteome</keyword>
<dbReference type="InterPro" id="IPR022209">
    <property type="entry name" value="CWC25"/>
</dbReference>
<dbReference type="OrthoDB" id="21123at2759"/>
<evidence type="ECO:0000256" key="7">
    <source>
        <dbReference type="ARBA" id="ARBA00023242"/>
    </source>
</evidence>
<keyword evidence="4" id="KW-0747">Spliceosome</keyword>
<evidence type="ECO:0000259" key="10">
    <source>
        <dbReference type="SMART" id="SM01083"/>
    </source>
</evidence>
<feature type="compositionally biased region" description="Basic residues" evidence="9">
    <location>
        <begin position="173"/>
        <end position="182"/>
    </location>
</feature>
<keyword evidence="7" id="KW-0539">Nucleus</keyword>
<dbReference type="InterPro" id="IPR019339">
    <property type="entry name" value="CIR_N_dom"/>
</dbReference>
<evidence type="ECO:0000256" key="4">
    <source>
        <dbReference type="ARBA" id="ARBA00022728"/>
    </source>
</evidence>
<accession>A0A9N9ANR9</accession>
<evidence type="ECO:0000256" key="5">
    <source>
        <dbReference type="ARBA" id="ARBA00023054"/>
    </source>
</evidence>
<evidence type="ECO:0000256" key="2">
    <source>
        <dbReference type="ARBA" id="ARBA00006695"/>
    </source>
</evidence>
<evidence type="ECO:0000256" key="8">
    <source>
        <dbReference type="SAM" id="Coils"/>
    </source>
</evidence>
<feature type="region of interest" description="Disordered" evidence="9">
    <location>
        <begin position="171"/>
        <end position="293"/>
    </location>
</feature>
<name>A0A9N9ANR9_9GLOM</name>
<organism evidence="11 12">
    <name type="scientific">Funneliformis caledonium</name>
    <dbReference type="NCBI Taxonomy" id="1117310"/>
    <lineage>
        <taxon>Eukaryota</taxon>
        <taxon>Fungi</taxon>
        <taxon>Fungi incertae sedis</taxon>
        <taxon>Mucoromycota</taxon>
        <taxon>Glomeromycotina</taxon>
        <taxon>Glomeromycetes</taxon>
        <taxon>Glomerales</taxon>
        <taxon>Glomeraceae</taxon>
        <taxon>Funneliformis</taxon>
    </lineage>
</organism>
<protein>
    <submittedName>
        <fullName evidence="11">11547_t:CDS:1</fullName>
    </submittedName>
</protein>
<evidence type="ECO:0000256" key="3">
    <source>
        <dbReference type="ARBA" id="ARBA00022664"/>
    </source>
</evidence>
<comment type="caution">
    <text evidence="11">The sequence shown here is derived from an EMBL/GenBank/DDBJ whole genome shotgun (WGS) entry which is preliminary data.</text>
</comment>
<reference evidence="11" key="1">
    <citation type="submission" date="2021-06" db="EMBL/GenBank/DDBJ databases">
        <authorList>
            <person name="Kallberg Y."/>
            <person name="Tangrot J."/>
            <person name="Rosling A."/>
        </authorList>
    </citation>
    <scope>NUCLEOTIDE SEQUENCE</scope>
    <source>
        <strain evidence="11">UK204</strain>
    </source>
</reference>
<dbReference type="SMART" id="SM01083">
    <property type="entry name" value="Cir_N"/>
    <property type="match status" value="1"/>
</dbReference>
<dbReference type="Proteomes" id="UP000789570">
    <property type="component" value="Unassembled WGS sequence"/>
</dbReference>
<dbReference type="AlphaFoldDB" id="A0A9N9ANR9"/>
<feature type="coiled-coil region" evidence="8">
    <location>
        <begin position="23"/>
        <end position="56"/>
    </location>
</feature>
<comment type="subcellular location">
    <subcellularLocation>
        <location evidence="1">Nucleus</location>
    </subcellularLocation>
</comment>
<comment type="similarity">
    <text evidence="2">Belongs to the CWC25 family.</text>
</comment>
<dbReference type="Pfam" id="PF10197">
    <property type="entry name" value="Cir_N"/>
    <property type="match status" value="1"/>
</dbReference>
<evidence type="ECO:0000313" key="12">
    <source>
        <dbReference type="Proteomes" id="UP000789570"/>
    </source>
</evidence>
<dbReference type="GO" id="GO:0005684">
    <property type="term" value="C:U2-type spliceosomal complex"/>
    <property type="evidence" value="ECO:0007669"/>
    <property type="project" value="TreeGrafter"/>
</dbReference>
<keyword evidence="5 8" id="KW-0175">Coiled coil</keyword>
<feature type="compositionally biased region" description="Basic and acidic residues" evidence="9">
    <location>
        <begin position="191"/>
        <end position="250"/>
    </location>
</feature>
<evidence type="ECO:0000256" key="9">
    <source>
        <dbReference type="SAM" id="MobiDB-lite"/>
    </source>
</evidence>